<protein>
    <submittedName>
        <fullName evidence="5">Uncharacterized protein</fullName>
    </submittedName>
</protein>
<keyword evidence="2" id="KW-0677">Repeat</keyword>
<proteinExistence type="predicted"/>
<keyword evidence="3" id="KW-0040">ANK repeat</keyword>
<feature type="non-terminal residue" evidence="5">
    <location>
        <position position="55"/>
    </location>
</feature>
<dbReference type="Proteomes" id="UP001529510">
    <property type="component" value="Unassembled WGS sequence"/>
</dbReference>
<accession>A0ABD0NDT9</accession>
<evidence type="ECO:0000256" key="1">
    <source>
        <dbReference type="ARBA" id="ARBA00004123"/>
    </source>
</evidence>
<feature type="non-terminal residue" evidence="5">
    <location>
        <position position="1"/>
    </location>
</feature>
<keyword evidence="4" id="KW-0539">Nucleus</keyword>
<name>A0ABD0NDT9_CIRMR</name>
<organism evidence="5 6">
    <name type="scientific">Cirrhinus mrigala</name>
    <name type="common">Mrigala</name>
    <dbReference type="NCBI Taxonomy" id="683832"/>
    <lineage>
        <taxon>Eukaryota</taxon>
        <taxon>Metazoa</taxon>
        <taxon>Chordata</taxon>
        <taxon>Craniata</taxon>
        <taxon>Vertebrata</taxon>
        <taxon>Euteleostomi</taxon>
        <taxon>Actinopterygii</taxon>
        <taxon>Neopterygii</taxon>
        <taxon>Teleostei</taxon>
        <taxon>Ostariophysi</taxon>
        <taxon>Cypriniformes</taxon>
        <taxon>Cyprinidae</taxon>
        <taxon>Labeoninae</taxon>
        <taxon>Labeonini</taxon>
        <taxon>Cirrhinus</taxon>
    </lineage>
</organism>
<evidence type="ECO:0000256" key="2">
    <source>
        <dbReference type="ARBA" id="ARBA00022737"/>
    </source>
</evidence>
<evidence type="ECO:0000256" key="4">
    <source>
        <dbReference type="ARBA" id="ARBA00023242"/>
    </source>
</evidence>
<evidence type="ECO:0000313" key="6">
    <source>
        <dbReference type="Proteomes" id="UP001529510"/>
    </source>
</evidence>
<comment type="caution">
    <text evidence="5">The sequence shown here is derived from an EMBL/GenBank/DDBJ whole genome shotgun (WGS) entry which is preliminary data.</text>
</comment>
<keyword evidence="6" id="KW-1185">Reference proteome</keyword>
<gene>
    <name evidence="5" type="ORF">M9458_043527</name>
</gene>
<dbReference type="PANTHER" id="PTHR24131">
    <property type="entry name" value="APOPTOSIS-STIMULATING OF P53 PROTEIN"/>
    <property type="match status" value="1"/>
</dbReference>
<dbReference type="GO" id="GO:0005634">
    <property type="term" value="C:nucleus"/>
    <property type="evidence" value="ECO:0007669"/>
    <property type="project" value="UniProtKB-SubCell"/>
</dbReference>
<dbReference type="AlphaFoldDB" id="A0ABD0NDT9"/>
<dbReference type="PANTHER" id="PTHR24131:SF16">
    <property type="entry name" value="TUMOR PROTEIN P53 BINDING PROTEIN, 2 ISOFORM X1"/>
    <property type="match status" value="1"/>
</dbReference>
<dbReference type="EMBL" id="JAMKFB020000022">
    <property type="protein sequence ID" value="KAL0159802.1"/>
    <property type="molecule type" value="Genomic_DNA"/>
</dbReference>
<evidence type="ECO:0000313" key="5">
    <source>
        <dbReference type="EMBL" id="KAL0159802.1"/>
    </source>
</evidence>
<reference evidence="5 6" key="1">
    <citation type="submission" date="2024-05" db="EMBL/GenBank/DDBJ databases">
        <title>Genome sequencing and assembly of Indian major carp, Cirrhinus mrigala (Hamilton, 1822).</title>
        <authorList>
            <person name="Mohindra V."/>
            <person name="Chowdhury L.M."/>
            <person name="Lal K."/>
            <person name="Jena J.K."/>
        </authorList>
    </citation>
    <scope>NUCLEOTIDE SEQUENCE [LARGE SCALE GENOMIC DNA]</scope>
    <source>
        <strain evidence="5">CM1030</strain>
        <tissue evidence="5">Blood</tissue>
    </source>
</reference>
<sequence length="55" mass="6223">EIEQMNGLFQQKQRELVVAVSRVEELSRQLDMLRGGKMDIPHEAGPSSSGELERL</sequence>
<evidence type="ECO:0000256" key="3">
    <source>
        <dbReference type="ARBA" id="ARBA00023043"/>
    </source>
</evidence>
<dbReference type="InterPro" id="IPR047163">
    <property type="entry name" value="ASPP1/2"/>
</dbReference>
<comment type="subcellular location">
    <subcellularLocation>
        <location evidence="1">Nucleus</location>
    </subcellularLocation>
</comment>